<dbReference type="EMBL" id="CP002329">
    <property type="protein sequence ID" value="AEF34608.1"/>
    <property type="molecule type" value="Genomic_DNA"/>
</dbReference>
<dbReference type="KEGG" id="mjd:JDM601_0608"/>
<dbReference type="RefSeq" id="WP_013827550.1">
    <property type="nucleotide sequence ID" value="NC_015576.1"/>
</dbReference>
<accession>F5Z2J6</accession>
<organism evidence="1 2">
    <name type="scientific">Mycolicibacter sinensis (strain JDM601)</name>
    <name type="common">Mycobacterium sinense</name>
    <dbReference type="NCBI Taxonomy" id="875328"/>
    <lineage>
        <taxon>Bacteria</taxon>
        <taxon>Bacillati</taxon>
        <taxon>Actinomycetota</taxon>
        <taxon>Actinomycetes</taxon>
        <taxon>Mycobacteriales</taxon>
        <taxon>Mycobacteriaceae</taxon>
        <taxon>Mycolicibacter</taxon>
    </lineage>
</organism>
<protein>
    <submittedName>
        <fullName evidence="1">Uncharacterized protein</fullName>
    </submittedName>
</protein>
<dbReference type="AlphaFoldDB" id="F5Z2J6"/>
<dbReference type="OrthoDB" id="4762302at2"/>
<keyword evidence="2" id="KW-1185">Reference proteome</keyword>
<dbReference type="Proteomes" id="UP000009224">
    <property type="component" value="Chromosome"/>
</dbReference>
<gene>
    <name evidence="1" type="ordered locus">JDM601_0608</name>
</gene>
<name>F5Z2J6_MYCSD</name>
<evidence type="ECO:0000313" key="1">
    <source>
        <dbReference type="EMBL" id="AEF34608.1"/>
    </source>
</evidence>
<evidence type="ECO:0000313" key="2">
    <source>
        <dbReference type="Proteomes" id="UP000009224"/>
    </source>
</evidence>
<sequence length="445" mass="49438">MDAETLYEIARYREYELPDELIDRIQLVRDPDGSLSVRYADGRETPCSEEDPLAVIVANQDLHTVRPNELTHIKGTEEIRAELPLVLRALDAEVHGESYEVCVDYQYWGVIDAADRMWVLPSDCYELDFVDEWARISFIETGSMTSGLDTAYLGMITPTLVADFCNLDGESAQITVSRRDDDAKILADWLLDGHFSKYFCTQELIVQLFMEAVKFHRTTVEMRGDRLAAGVVPYGNFGTSPTAEWSLDLKLDTDVREGVLERLRAHGGQIAAIVDGGLNPDSAIGRARAAALKELGEPQHDDDDDPNAPWNQSVVERLPEVISPGEVPIQFWHRLSDEAKPIAFDFVFSWGGEREADWSYGISPDNADVPENRFASFQGTATWTDGVNVHLTYSSSDSGLGGETTLNAAAPMLISPSSDVFMKIPMAWVDLAMKIIAVLNGLRRG</sequence>
<dbReference type="HOGENOM" id="CLU_615119_0_0_11"/>
<proteinExistence type="predicted"/>
<dbReference type="STRING" id="875328.JDM601_0608"/>
<dbReference type="eggNOG" id="ENOG503114R">
    <property type="taxonomic scope" value="Bacteria"/>
</dbReference>
<reference evidence="1 2" key="1">
    <citation type="journal article" date="2011" name="J. Bacteriol.">
        <title>Complete genome sequence of a novel clinical isolate, the nontuberculous Mycobacterium strain JDM601.</title>
        <authorList>
            <person name="Zhang Z.Y."/>
            <person name="Sun Z.Q."/>
            <person name="Wang Z.L."/>
            <person name="Wen Z.L."/>
            <person name="Sun Q.W."/>
            <person name="Zhu Z.Q."/>
            <person name="Song Y.Z."/>
            <person name="Zhao J.W."/>
            <person name="Wang H.H."/>
            <person name="Zhang S.L."/>
            <person name="Guo X.K."/>
        </authorList>
    </citation>
    <scope>NUCLEOTIDE SEQUENCE [LARGE SCALE GENOMIC DNA]</scope>
    <source>
        <strain evidence="1 2">JDM601</strain>
    </source>
</reference>